<organism evidence="2">
    <name type="scientific">Candidatus Enterococcus clewellii</name>
    <dbReference type="NCBI Taxonomy" id="1834193"/>
    <lineage>
        <taxon>Bacteria</taxon>
        <taxon>Bacillati</taxon>
        <taxon>Bacillota</taxon>
        <taxon>Bacilli</taxon>
        <taxon>Lactobacillales</taxon>
        <taxon>Enterococcaceae</taxon>
        <taxon>Enterococcus</taxon>
    </lineage>
</organism>
<dbReference type="InterPro" id="IPR018580">
    <property type="entry name" value="Uncharacterised_YfhO"/>
</dbReference>
<feature type="transmembrane region" description="Helical" evidence="1">
    <location>
        <begin position="297"/>
        <end position="315"/>
    </location>
</feature>
<name>A0A242K8T6_9ENTE</name>
<keyword evidence="4" id="KW-1185">Reference proteome</keyword>
<feature type="transmembrane region" description="Helical" evidence="1">
    <location>
        <begin position="415"/>
        <end position="433"/>
    </location>
</feature>
<proteinExistence type="predicted"/>
<accession>A0A242K8T6</accession>
<dbReference type="PANTHER" id="PTHR38454">
    <property type="entry name" value="INTEGRAL MEMBRANE PROTEIN-RELATED"/>
    <property type="match status" value="1"/>
</dbReference>
<feature type="transmembrane region" description="Helical" evidence="1">
    <location>
        <begin position="193"/>
        <end position="220"/>
    </location>
</feature>
<dbReference type="AlphaFoldDB" id="A0A242K8T6"/>
<protein>
    <recommendedName>
        <fullName evidence="5">ABC transporter permease</fullName>
    </recommendedName>
</protein>
<feature type="transmembrane region" description="Helical" evidence="1">
    <location>
        <begin position="354"/>
        <end position="373"/>
    </location>
</feature>
<reference evidence="3" key="3">
    <citation type="submission" date="2024-03" db="EMBL/GenBank/DDBJ databases">
        <title>The Genome Sequence of Enterococcus sp. DIV0242b.</title>
        <authorList>
            <consortium name="The Broad Institute Genomics Platform"/>
            <consortium name="The Broad Institute Microbial Omics Core"/>
            <consortium name="The Broad Institute Genomic Center for Infectious Diseases"/>
            <person name="Earl A."/>
            <person name="Manson A."/>
            <person name="Gilmore M."/>
            <person name="Schwartman J."/>
            <person name="Shea T."/>
            <person name="Abouelleil A."/>
            <person name="Cao P."/>
            <person name="Chapman S."/>
            <person name="Cusick C."/>
            <person name="Young S."/>
            <person name="Neafsey D."/>
            <person name="Nusbaum C."/>
            <person name="Birren B."/>
        </authorList>
    </citation>
    <scope>NUCLEOTIDE SEQUENCE</scope>
    <source>
        <strain evidence="3">9E7_DIV0242</strain>
    </source>
</reference>
<dbReference type="EMBL" id="NGMM01000002">
    <property type="protein sequence ID" value="OTP17477.1"/>
    <property type="molecule type" value="Genomic_DNA"/>
</dbReference>
<dbReference type="Pfam" id="PF09586">
    <property type="entry name" value="YfhO"/>
    <property type="match status" value="1"/>
</dbReference>
<feature type="transmembrane region" description="Helical" evidence="1">
    <location>
        <begin position="15"/>
        <end position="35"/>
    </location>
</feature>
<feature type="transmembrane region" description="Helical" evidence="1">
    <location>
        <begin position="385"/>
        <end position="403"/>
    </location>
</feature>
<evidence type="ECO:0000313" key="2">
    <source>
        <dbReference type="EMBL" id="OTP17477.1"/>
    </source>
</evidence>
<reference evidence="2" key="1">
    <citation type="submission" date="2017-05" db="EMBL/GenBank/DDBJ databases">
        <title>The Genome Sequence of Enterococcus sp. 9E7_DIV0242.</title>
        <authorList>
            <consortium name="The Broad Institute Genomics Platform"/>
            <consortium name="The Broad Institute Genomic Center for Infectious Diseases"/>
            <person name="Earl A."/>
            <person name="Manson A."/>
            <person name="Schwartman J."/>
            <person name="Gilmore M."/>
            <person name="Abouelleil A."/>
            <person name="Cao P."/>
            <person name="Chapman S."/>
            <person name="Cusick C."/>
            <person name="Shea T."/>
            <person name="Young S."/>
            <person name="Neafsey D."/>
            <person name="Nusbaum C."/>
            <person name="Birren B."/>
        </authorList>
    </citation>
    <scope>NUCLEOTIDE SEQUENCE [LARGE SCALE GENOMIC DNA]</scope>
    <source>
        <strain evidence="2">9E7_DIV0242</strain>
    </source>
</reference>
<evidence type="ECO:0008006" key="5">
    <source>
        <dbReference type="Google" id="ProtNLM"/>
    </source>
</evidence>
<feature type="transmembrane region" description="Helical" evidence="1">
    <location>
        <begin position="232"/>
        <end position="253"/>
    </location>
</feature>
<dbReference type="PANTHER" id="PTHR38454:SF1">
    <property type="entry name" value="INTEGRAL MEMBRANE PROTEIN"/>
    <property type="match status" value="1"/>
</dbReference>
<feature type="transmembrane region" description="Helical" evidence="1">
    <location>
        <begin position="327"/>
        <end position="348"/>
    </location>
</feature>
<feature type="transmembrane region" description="Helical" evidence="1">
    <location>
        <begin position="83"/>
        <end position="103"/>
    </location>
</feature>
<feature type="transmembrane region" description="Helical" evidence="1">
    <location>
        <begin position="445"/>
        <end position="465"/>
    </location>
</feature>
<gene>
    <name evidence="2" type="ORF">A5888_001615</name>
    <name evidence="3" type="ORF">A5888_002852</name>
</gene>
<evidence type="ECO:0000256" key="1">
    <source>
        <dbReference type="SAM" id="Phobius"/>
    </source>
</evidence>
<dbReference type="RefSeq" id="WP_249274454.1">
    <property type="nucleotide sequence ID" value="NZ_CP147247.1"/>
</dbReference>
<evidence type="ECO:0000313" key="4">
    <source>
        <dbReference type="Proteomes" id="UP000195141"/>
    </source>
</evidence>
<feature type="transmembrane region" description="Helical" evidence="1">
    <location>
        <begin position="839"/>
        <end position="857"/>
    </location>
</feature>
<reference evidence="3" key="2">
    <citation type="submission" date="2017-05" db="EMBL/GenBank/DDBJ databases">
        <authorList>
            <consortium name="The Broad Institute Genomics Platform"/>
            <consortium name="The Broad Institute Genomic Center for Infectious Diseases"/>
            <person name="Earl A."/>
            <person name="Manson A."/>
            <person name="Schwartman J."/>
            <person name="Gilmore M."/>
            <person name="Abouelleil A."/>
            <person name="Cao P."/>
            <person name="Chapman S."/>
            <person name="Cusick C."/>
            <person name="Shea T."/>
            <person name="Young S."/>
            <person name="Neafsey D."/>
            <person name="Nusbaum C."/>
            <person name="Birren B."/>
        </authorList>
    </citation>
    <scope>NUCLEOTIDE SEQUENCE</scope>
    <source>
        <strain evidence="3">9E7_DIV0242</strain>
    </source>
</reference>
<keyword evidence="1" id="KW-0472">Membrane</keyword>
<evidence type="ECO:0000313" key="3">
    <source>
        <dbReference type="EMBL" id="WYJ91084.1"/>
    </source>
</evidence>
<dbReference type="Proteomes" id="UP000195141">
    <property type="component" value="Chromosome"/>
</dbReference>
<feature type="transmembrane region" description="Helical" evidence="1">
    <location>
        <begin position="110"/>
        <end position="130"/>
    </location>
</feature>
<keyword evidence="1" id="KW-1133">Transmembrane helix</keyword>
<dbReference type="EMBL" id="CP147247">
    <property type="protein sequence ID" value="WYJ91084.1"/>
    <property type="molecule type" value="Genomic_DNA"/>
</dbReference>
<keyword evidence="1" id="KW-0812">Transmembrane</keyword>
<feature type="transmembrane region" description="Helical" evidence="1">
    <location>
        <begin position="136"/>
        <end position="156"/>
    </location>
</feature>
<sequence length="873" mass="99635">MMKKKRWSWLKENRLFFFLSIVIPLIIMAIAYYSIGVYWGSDKTILASDSYSQIANFYAGFNDMLHGKQSIFYSWYGSLGLNYWALMAYYLNGIFTFIVYFFDNSMIPDAVYLIILLKFGAMGGSFGVMSQQLFRIPKWAMLGFSTFYAISGFALIATPMVMWLDALIYLPLVILGIHRLLEQGKAKLLFFSYLLLFISNFYMAFMVGVFSFLYAVGLVILKPEYLKKGFPLYLFTSLCAGGASMVTILPTILDLINNGEGLTGVTSFFTPDTGAWDLIVKSMVGVYDTTGYESAPFIYFGLFALPFLFFYFRTAEIALKRKLVSGGMFLLLIASVYIYPLNLFWHGFHAPNMFLFRFSFLITFFALFVSARAMEHLTVQTMEQVINGGILWVALFSAAVFFSNKKRYDFVSRTSLILTIIFIGMYLGLLFFYTRENRKPRKKLFVFLFLALFSVEGVVQANSLLQGIVKDWGYASRSLYEEGFSDIRTLVTAAEEDNTEFQRMELFDFSSRNQSFKYGYSGIQMFSSIRNRRSSQYLNQLGFRSRGSNLTISYKHNTVVMDALFGVAHNITKHEPLKYGFSLKQTENAYQLYENEYSLPLGILTDDNIFSDEVSQSQEALLQQLSGEDETLFYLTEPKIVDADQITIIEEDQNVIYSEKAVGETRRITYSVDVPANSQAYLMLYGDSQYLMKGAKVRFTIDGVQRSGDLIKDGQYYNLGYYSEAKTVEVELEFFGNSQTTLRKPMALILDTEAFSYAVEKAKENGADLTVDGRVVEGTVLAEKDQVLFTSIPYDNGWEVYVDGEKQKINALQDSFLTVAIPEGEHKVKFVYLPQGIKAGFSLFVGCTVLFLGYEGLRKRKARQEEKRKQEQQ</sequence>